<evidence type="ECO:0000313" key="5">
    <source>
        <dbReference type="EMBL" id="CAB4584546.1"/>
    </source>
</evidence>
<proteinExistence type="inferred from homology"/>
<protein>
    <submittedName>
        <fullName evidence="5">Unannotated protein</fullName>
    </submittedName>
</protein>
<dbReference type="PIRSF" id="PIRSF004749">
    <property type="entry name" value="Pep_def"/>
    <property type="match status" value="1"/>
</dbReference>
<dbReference type="InterPro" id="IPR023635">
    <property type="entry name" value="Peptide_deformylase"/>
</dbReference>
<organism evidence="5">
    <name type="scientific">freshwater metagenome</name>
    <dbReference type="NCBI Taxonomy" id="449393"/>
    <lineage>
        <taxon>unclassified sequences</taxon>
        <taxon>metagenomes</taxon>
        <taxon>ecological metagenomes</taxon>
    </lineage>
</organism>
<accession>A0A6J6F7J8</accession>
<dbReference type="PRINTS" id="PR01576">
    <property type="entry name" value="PDEFORMYLASE"/>
</dbReference>
<dbReference type="PANTHER" id="PTHR10458:SF22">
    <property type="entry name" value="PEPTIDE DEFORMYLASE"/>
    <property type="match status" value="1"/>
</dbReference>
<keyword evidence="3" id="KW-0378">Hydrolase</keyword>
<dbReference type="Gene3D" id="3.90.45.10">
    <property type="entry name" value="Peptide deformylase"/>
    <property type="match status" value="1"/>
</dbReference>
<dbReference type="HAMAP" id="MF_00163">
    <property type="entry name" value="Pep_deformylase"/>
    <property type="match status" value="1"/>
</dbReference>
<dbReference type="GO" id="GO:0042586">
    <property type="term" value="F:peptide deformylase activity"/>
    <property type="evidence" value="ECO:0007669"/>
    <property type="project" value="InterPro"/>
</dbReference>
<evidence type="ECO:0000256" key="1">
    <source>
        <dbReference type="ARBA" id="ARBA00010759"/>
    </source>
</evidence>
<dbReference type="GO" id="GO:0006412">
    <property type="term" value="P:translation"/>
    <property type="evidence" value="ECO:0007669"/>
    <property type="project" value="UniProtKB-KW"/>
</dbReference>
<keyword evidence="4" id="KW-0648">Protein biosynthesis</keyword>
<dbReference type="CDD" id="cd00487">
    <property type="entry name" value="Pep_deformylase"/>
    <property type="match status" value="1"/>
</dbReference>
<evidence type="ECO:0000256" key="3">
    <source>
        <dbReference type="ARBA" id="ARBA00022801"/>
    </source>
</evidence>
<dbReference type="Pfam" id="PF01327">
    <property type="entry name" value="Pep_deformylase"/>
    <property type="match status" value="1"/>
</dbReference>
<evidence type="ECO:0000256" key="4">
    <source>
        <dbReference type="ARBA" id="ARBA00022917"/>
    </source>
</evidence>
<dbReference type="InterPro" id="IPR036821">
    <property type="entry name" value="Peptide_deformylase_sf"/>
</dbReference>
<gene>
    <name evidence="5" type="ORF">UFOPK1493_03315</name>
</gene>
<evidence type="ECO:0000256" key="2">
    <source>
        <dbReference type="ARBA" id="ARBA00022723"/>
    </source>
</evidence>
<dbReference type="SUPFAM" id="SSF56420">
    <property type="entry name" value="Peptide deformylase"/>
    <property type="match status" value="1"/>
</dbReference>
<comment type="similarity">
    <text evidence="1">Belongs to the polypeptide deformylase family.</text>
</comment>
<dbReference type="AlphaFoldDB" id="A0A6J6F7J8"/>
<sequence length="191" mass="21617">MAVRDIVTVGHPVLRERAREVTPEELATAEVQQLIDDLIDTMHAANGAGIAANQIGVPLRITTIEVNQNPRYPYKPPIPLTVVVNPVIEFLDDELVEINEGCLSVPNLRGNVMRHVNIRVRYLDRDGVAHDAVKRGLTAGTFQHECDHLDGKLFLDRVTDPTTFTTWEQFERFHRDAFVERITEFVRRVGS</sequence>
<dbReference type="GO" id="GO:0046872">
    <property type="term" value="F:metal ion binding"/>
    <property type="evidence" value="ECO:0007669"/>
    <property type="project" value="UniProtKB-KW"/>
</dbReference>
<dbReference type="NCBIfam" id="TIGR00079">
    <property type="entry name" value="pept_deformyl"/>
    <property type="match status" value="1"/>
</dbReference>
<reference evidence="5" key="1">
    <citation type="submission" date="2020-05" db="EMBL/GenBank/DDBJ databases">
        <authorList>
            <person name="Chiriac C."/>
            <person name="Salcher M."/>
            <person name="Ghai R."/>
            <person name="Kavagutti S V."/>
        </authorList>
    </citation>
    <scope>NUCLEOTIDE SEQUENCE</scope>
</reference>
<dbReference type="NCBIfam" id="NF001159">
    <property type="entry name" value="PRK00150.1-3"/>
    <property type="match status" value="1"/>
</dbReference>
<dbReference type="GO" id="GO:0005739">
    <property type="term" value="C:mitochondrion"/>
    <property type="evidence" value="ECO:0007669"/>
    <property type="project" value="UniProtKB-ARBA"/>
</dbReference>
<dbReference type="PANTHER" id="PTHR10458">
    <property type="entry name" value="PEPTIDE DEFORMYLASE"/>
    <property type="match status" value="1"/>
</dbReference>
<keyword evidence="2" id="KW-0479">Metal-binding</keyword>
<name>A0A6J6F7J8_9ZZZZ</name>
<dbReference type="FunFam" id="3.90.45.10:FF:000003">
    <property type="entry name" value="Peptide deformylase"/>
    <property type="match status" value="1"/>
</dbReference>
<dbReference type="EMBL" id="CAEZSR010000177">
    <property type="protein sequence ID" value="CAB4584546.1"/>
    <property type="molecule type" value="Genomic_DNA"/>
</dbReference>